<accession>A0A1F5NKX1</accession>
<comment type="caution">
    <text evidence="7">The sequence shown here is derived from an EMBL/GenBank/DDBJ whole genome shotgun (WGS) entry which is preliminary data.</text>
</comment>
<dbReference type="Pfam" id="PF04085">
    <property type="entry name" value="MreC"/>
    <property type="match status" value="1"/>
</dbReference>
<proteinExistence type="inferred from homology"/>
<dbReference type="InterPro" id="IPR055342">
    <property type="entry name" value="MreC_beta-barrel_core"/>
</dbReference>
<protein>
    <recommendedName>
        <fullName evidence="2">Cell shape-determining protein MreC</fullName>
    </recommendedName>
    <alternativeName>
        <fullName evidence="4">Cell shape protein MreC</fullName>
    </alternativeName>
</protein>
<keyword evidence="3" id="KW-0133">Cell shape</keyword>
<dbReference type="InterPro" id="IPR007221">
    <property type="entry name" value="MreC"/>
</dbReference>
<dbReference type="STRING" id="1817824.A2751_04225"/>
<dbReference type="InterPro" id="IPR042177">
    <property type="entry name" value="Cell/Rod_1"/>
</dbReference>
<dbReference type="Gene3D" id="2.40.10.350">
    <property type="entry name" value="Rod shape-determining protein MreC, domain 2"/>
    <property type="match status" value="1"/>
</dbReference>
<evidence type="ECO:0000256" key="4">
    <source>
        <dbReference type="ARBA" id="ARBA00032089"/>
    </source>
</evidence>
<feature type="coiled-coil region" evidence="5">
    <location>
        <begin position="69"/>
        <end position="99"/>
    </location>
</feature>
<evidence type="ECO:0000256" key="1">
    <source>
        <dbReference type="ARBA" id="ARBA00009369"/>
    </source>
</evidence>
<evidence type="ECO:0000256" key="3">
    <source>
        <dbReference type="ARBA" id="ARBA00022960"/>
    </source>
</evidence>
<dbReference type="PANTHER" id="PTHR34138">
    <property type="entry name" value="CELL SHAPE-DETERMINING PROTEIN MREC"/>
    <property type="match status" value="1"/>
</dbReference>
<comment type="similarity">
    <text evidence="1">Belongs to the MreC family.</text>
</comment>
<dbReference type="EMBL" id="MFEK01000014">
    <property type="protein sequence ID" value="OGE78329.1"/>
    <property type="molecule type" value="Genomic_DNA"/>
</dbReference>
<gene>
    <name evidence="7" type="ORF">A2751_04225</name>
</gene>
<organism evidence="7 8">
    <name type="scientific">Candidatus Doudnabacteria bacterium RIFCSPHIGHO2_01_FULL_46_14</name>
    <dbReference type="NCBI Taxonomy" id="1817824"/>
    <lineage>
        <taxon>Bacteria</taxon>
        <taxon>Candidatus Doudnaibacteriota</taxon>
    </lineage>
</organism>
<reference evidence="7 8" key="1">
    <citation type="journal article" date="2016" name="Nat. Commun.">
        <title>Thousands of microbial genomes shed light on interconnected biogeochemical processes in an aquifer system.</title>
        <authorList>
            <person name="Anantharaman K."/>
            <person name="Brown C.T."/>
            <person name="Hug L.A."/>
            <person name="Sharon I."/>
            <person name="Castelle C.J."/>
            <person name="Probst A.J."/>
            <person name="Thomas B.C."/>
            <person name="Singh A."/>
            <person name="Wilkins M.J."/>
            <person name="Karaoz U."/>
            <person name="Brodie E.L."/>
            <person name="Williams K.H."/>
            <person name="Hubbard S.S."/>
            <person name="Banfield J.F."/>
        </authorList>
    </citation>
    <scope>NUCLEOTIDE SEQUENCE [LARGE SCALE GENOMIC DNA]</scope>
</reference>
<dbReference type="PIRSF" id="PIRSF038471">
    <property type="entry name" value="MreC"/>
    <property type="match status" value="1"/>
</dbReference>
<dbReference type="GO" id="GO:0008360">
    <property type="term" value="P:regulation of cell shape"/>
    <property type="evidence" value="ECO:0007669"/>
    <property type="project" value="UniProtKB-KW"/>
</dbReference>
<evidence type="ECO:0000313" key="8">
    <source>
        <dbReference type="Proteomes" id="UP000176864"/>
    </source>
</evidence>
<dbReference type="GO" id="GO:0005886">
    <property type="term" value="C:plasma membrane"/>
    <property type="evidence" value="ECO:0007669"/>
    <property type="project" value="TreeGrafter"/>
</dbReference>
<dbReference type="InterPro" id="IPR042175">
    <property type="entry name" value="Cell/Rod_MreC_2"/>
</dbReference>
<name>A0A1F5NKX1_9BACT</name>
<evidence type="ECO:0000259" key="6">
    <source>
        <dbReference type="Pfam" id="PF04085"/>
    </source>
</evidence>
<dbReference type="NCBIfam" id="TIGR00219">
    <property type="entry name" value="mreC"/>
    <property type="match status" value="1"/>
</dbReference>
<feature type="domain" description="Rod shape-determining protein MreC beta-barrel core" evidence="6">
    <location>
        <begin position="115"/>
        <end position="262"/>
    </location>
</feature>
<evidence type="ECO:0000256" key="5">
    <source>
        <dbReference type="SAM" id="Coils"/>
    </source>
</evidence>
<dbReference type="AlphaFoldDB" id="A0A1F5NKX1"/>
<dbReference type="Proteomes" id="UP000176864">
    <property type="component" value="Unassembled WGS sequence"/>
</dbReference>
<evidence type="ECO:0000256" key="2">
    <source>
        <dbReference type="ARBA" id="ARBA00013855"/>
    </source>
</evidence>
<sequence>MPQNLAQISLAVFALIILLFLQGFGVLGPVIDGSRLAANFAIRPAAAVLEKTRDFTVAFFSVHSLVSQNEILTNKVHSLSAELAEAEQAREENRILREALGFQGETKLNLTPAQVISYDYLNFDQKAILNRGRDDGLAVGDNVVISPGILVGIITDVSGKTSEMELITSSNMAVNGRTTDGNATGIVRGEHGLGLLLDQVSQTESLKKGDKIVTSGLGGKFINNFFVGTVVEIRSGSSELFQTASIIPAADFRNLEIVFVVKR</sequence>
<dbReference type="PANTHER" id="PTHR34138:SF1">
    <property type="entry name" value="CELL SHAPE-DETERMINING PROTEIN MREC"/>
    <property type="match status" value="1"/>
</dbReference>
<evidence type="ECO:0000313" key="7">
    <source>
        <dbReference type="EMBL" id="OGE78329.1"/>
    </source>
</evidence>
<keyword evidence="5" id="KW-0175">Coiled coil</keyword>
<dbReference type="Gene3D" id="2.40.10.340">
    <property type="entry name" value="Rod shape-determining protein MreC, domain 1"/>
    <property type="match status" value="1"/>
</dbReference>